<proteinExistence type="predicted"/>
<evidence type="ECO:0000313" key="2">
    <source>
        <dbReference type="EMBL" id="EME83408.1"/>
    </source>
</evidence>
<gene>
    <name evidence="2" type="ORF">MYCFIDRAFT_174847</name>
</gene>
<organism evidence="2 3">
    <name type="scientific">Pseudocercospora fijiensis (strain CIRAD86)</name>
    <name type="common">Black leaf streak disease fungus</name>
    <name type="synonym">Mycosphaerella fijiensis</name>
    <dbReference type="NCBI Taxonomy" id="383855"/>
    <lineage>
        <taxon>Eukaryota</taxon>
        <taxon>Fungi</taxon>
        <taxon>Dikarya</taxon>
        <taxon>Ascomycota</taxon>
        <taxon>Pezizomycotina</taxon>
        <taxon>Dothideomycetes</taxon>
        <taxon>Dothideomycetidae</taxon>
        <taxon>Mycosphaerellales</taxon>
        <taxon>Mycosphaerellaceae</taxon>
        <taxon>Pseudocercospora</taxon>
    </lineage>
</organism>
<sequence>MAGIPEPGARGEVADATPDRSDAPKTVLQPQRKPRFSSLDAKPSDISRGTRPQPRPLEVIDMPASEYAQPKKKYRNTTSNSQGLAQQPGYSILGLDLAATSSESTYSTGGSRTILQIARNKKEKKISRGVIKEAEGILTSYDNFGEGGEREVMESDTVLERYNLRPMTPDSQEESYLAYHERFCRGDNVLFAMD</sequence>
<protein>
    <submittedName>
        <fullName evidence="2">Uncharacterized protein</fullName>
    </submittedName>
</protein>
<dbReference type="RefSeq" id="XP_007926634.1">
    <property type="nucleotide sequence ID" value="XM_007928443.1"/>
</dbReference>
<dbReference type="AlphaFoldDB" id="M3B210"/>
<name>M3B210_PSEFD</name>
<evidence type="ECO:0000256" key="1">
    <source>
        <dbReference type="SAM" id="MobiDB-lite"/>
    </source>
</evidence>
<dbReference type="Proteomes" id="UP000016932">
    <property type="component" value="Unassembled WGS sequence"/>
</dbReference>
<keyword evidence="3" id="KW-1185">Reference proteome</keyword>
<feature type="region of interest" description="Disordered" evidence="1">
    <location>
        <begin position="1"/>
        <end position="86"/>
    </location>
</feature>
<dbReference type="EMBL" id="KB446558">
    <property type="protein sequence ID" value="EME83408.1"/>
    <property type="molecule type" value="Genomic_DNA"/>
</dbReference>
<dbReference type="KEGG" id="pfj:MYCFIDRAFT_174847"/>
<dbReference type="VEuPathDB" id="FungiDB:MYCFIDRAFT_174847"/>
<accession>M3B210</accession>
<dbReference type="HOGENOM" id="CLU_1402995_0_0_1"/>
<dbReference type="GeneID" id="19333263"/>
<evidence type="ECO:0000313" key="3">
    <source>
        <dbReference type="Proteomes" id="UP000016932"/>
    </source>
</evidence>
<feature type="compositionally biased region" description="Polar residues" evidence="1">
    <location>
        <begin position="76"/>
        <end position="86"/>
    </location>
</feature>
<reference evidence="2 3" key="1">
    <citation type="journal article" date="2012" name="PLoS Pathog.">
        <title>Diverse lifestyles and strategies of plant pathogenesis encoded in the genomes of eighteen Dothideomycetes fungi.</title>
        <authorList>
            <person name="Ohm R.A."/>
            <person name="Feau N."/>
            <person name="Henrissat B."/>
            <person name="Schoch C.L."/>
            <person name="Horwitz B.A."/>
            <person name="Barry K.W."/>
            <person name="Condon B.J."/>
            <person name="Copeland A.C."/>
            <person name="Dhillon B."/>
            <person name="Glaser F."/>
            <person name="Hesse C.N."/>
            <person name="Kosti I."/>
            <person name="LaButti K."/>
            <person name="Lindquist E.A."/>
            <person name="Lucas S."/>
            <person name="Salamov A.A."/>
            <person name="Bradshaw R.E."/>
            <person name="Ciuffetti L."/>
            <person name="Hamelin R.C."/>
            <person name="Kema G.H.J."/>
            <person name="Lawrence C."/>
            <person name="Scott J.A."/>
            <person name="Spatafora J.W."/>
            <person name="Turgeon B.G."/>
            <person name="de Wit P.J.G.M."/>
            <person name="Zhong S."/>
            <person name="Goodwin S.B."/>
            <person name="Grigoriev I.V."/>
        </authorList>
    </citation>
    <scope>NUCLEOTIDE SEQUENCE [LARGE SCALE GENOMIC DNA]</scope>
    <source>
        <strain evidence="2 3">CIRAD86</strain>
    </source>
</reference>